<evidence type="ECO:0000256" key="1">
    <source>
        <dbReference type="SAM" id="Phobius"/>
    </source>
</evidence>
<dbReference type="Proteomes" id="UP000627781">
    <property type="component" value="Unassembled WGS sequence"/>
</dbReference>
<sequence length="150" mass="17125">MKMFSKLWWIFSIIGTGAALLNPYIGGFGITNIGELFFMSILFMYVNGLFKIIKSNKYNEKKIIKRVIKVNGILTYVIPSIFFLIKLFVGATVFVVAYADNIVMAPYEIWSNPQKMSIICLIVEMIFNVALLISFIGKGKIIRKTVNEYE</sequence>
<dbReference type="RefSeq" id="WP_191770162.1">
    <property type="nucleotide sequence ID" value="NZ_JACSRA010000041.1"/>
</dbReference>
<name>A0ABR8PYM4_9CLOT</name>
<evidence type="ECO:0000313" key="2">
    <source>
        <dbReference type="EMBL" id="MBD7913266.1"/>
    </source>
</evidence>
<feature type="transmembrane region" description="Helical" evidence="1">
    <location>
        <begin position="36"/>
        <end position="53"/>
    </location>
</feature>
<feature type="transmembrane region" description="Helical" evidence="1">
    <location>
        <begin position="7"/>
        <end position="30"/>
    </location>
</feature>
<keyword evidence="1" id="KW-0812">Transmembrane</keyword>
<protein>
    <submittedName>
        <fullName evidence="2">Uncharacterized protein</fullName>
    </submittedName>
</protein>
<accession>A0ABR8PYM4</accession>
<comment type="caution">
    <text evidence="2">The sequence shown here is derived from an EMBL/GenBank/DDBJ whole genome shotgun (WGS) entry which is preliminary data.</text>
</comment>
<keyword evidence="1" id="KW-0472">Membrane</keyword>
<keyword evidence="1" id="KW-1133">Transmembrane helix</keyword>
<proteinExistence type="predicted"/>
<feature type="transmembrane region" description="Helical" evidence="1">
    <location>
        <begin position="116"/>
        <end position="136"/>
    </location>
</feature>
<keyword evidence="3" id="KW-1185">Reference proteome</keyword>
<feature type="transmembrane region" description="Helical" evidence="1">
    <location>
        <begin position="73"/>
        <end position="96"/>
    </location>
</feature>
<evidence type="ECO:0000313" key="3">
    <source>
        <dbReference type="Proteomes" id="UP000627781"/>
    </source>
</evidence>
<organism evidence="2 3">
    <name type="scientific">Clostridium cibarium</name>
    <dbReference type="NCBI Taxonomy" id="2762247"/>
    <lineage>
        <taxon>Bacteria</taxon>
        <taxon>Bacillati</taxon>
        <taxon>Bacillota</taxon>
        <taxon>Clostridia</taxon>
        <taxon>Eubacteriales</taxon>
        <taxon>Clostridiaceae</taxon>
        <taxon>Clostridium</taxon>
    </lineage>
</organism>
<gene>
    <name evidence="2" type="ORF">H9661_18085</name>
</gene>
<dbReference type="EMBL" id="JACSRA010000041">
    <property type="protein sequence ID" value="MBD7913266.1"/>
    <property type="molecule type" value="Genomic_DNA"/>
</dbReference>
<reference evidence="2 3" key="1">
    <citation type="submission" date="2020-08" db="EMBL/GenBank/DDBJ databases">
        <title>A Genomic Blueprint of the Chicken Gut Microbiome.</title>
        <authorList>
            <person name="Gilroy R."/>
            <person name="Ravi A."/>
            <person name="Getino M."/>
            <person name="Pursley I."/>
            <person name="Horton D.L."/>
            <person name="Alikhan N.-F."/>
            <person name="Baker D."/>
            <person name="Gharbi K."/>
            <person name="Hall N."/>
            <person name="Watson M."/>
            <person name="Adriaenssens E.M."/>
            <person name="Foster-Nyarko E."/>
            <person name="Jarju S."/>
            <person name="Secka A."/>
            <person name="Antonio M."/>
            <person name="Oren A."/>
            <person name="Chaudhuri R."/>
            <person name="La Ragione R.M."/>
            <person name="Hildebrand F."/>
            <person name="Pallen M.J."/>
        </authorList>
    </citation>
    <scope>NUCLEOTIDE SEQUENCE [LARGE SCALE GENOMIC DNA]</scope>
    <source>
        <strain evidence="2 3">Sa3CVN1</strain>
    </source>
</reference>